<dbReference type="EC" id="2.7.13.3" evidence="2"/>
<keyword evidence="4" id="KW-0808">Transferase</keyword>
<dbReference type="Gene3D" id="3.30.565.10">
    <property type="entry name" value="Histidine kinase-like ATPase, C-terminal domain"/>
    <property type="match status" value="1"/>
</dbReference>
<dbReference type="PROSITE" id="PS50005">
    <property type="entry name" value="TPR"/>
    <property type="match status" value="4"/>
</dbReference>
<dbReference type="Gene3D" id="3.40.50.2300">
    <property type="match status" value="1"/>
</dbReference>
<evidence type="ECO:0000259" key="14">
    <source>
        <dbReference type="PROSITE" id="PS50110"/>
    </source>
</evidence>
<keyword evidence="10" id="KW-0472">Membrane</keyword>
<dbReference type="FunFam" id="3.30.565.10:FF:000006">
    <property type="entry name" value="Sensor histidine kinase WalK"/>
    <property type="match status" value="1"/>
</dbReference>
<feature type="domain" description="Response regulatory" evidence="14">
    <location>
        <begin position="760"/>
        <end position="875"/>
    </location>
</feature>
<evidence type="ECO:0000256" key="11">
    <source>
        <dbReference type="SAM" id="SignalP"/>
    </source>
</evidence>
<feature type="domain" description="HTH araC/xylS-type" evidence="12">
    <location>
        <begin position="907"/>
        <end position="1006"/>
    </location>
</feature>
<feature type="repeat" description="TPR" evidence="9">
    <location>
        <begin position="285"/>
        <end position="318"/>
    </location>
</feature>
<organism evidence="15 16">
    <name type="scientific">Rhodocytophaga rosea</name>
    <dbReference type="NCBI Taxonomy" id="2704465"/>
    <lineage>
        <taxon>Bacteria</taxon>
        <taxon>Pseudomonadati</taxon>
        <taxon>Bacteroidota</taxon>
        <taxon>Cytophagia</taxon>
        <taxon>Cytophagales</taxon>
        <taxon>Rhodocytophagaceae</taxon>
        <taxon>Rhodocytophaga</taxon>
    </lineage>
</organism>
<dbReference type="InterPro" id="IPR036890">
    <property type="entry name" value="HATPase_C_sf"/>
</dbReference>
<dbReference type="SMART" id="SM00028">
    <property type="entry name" value="TPR"/>
    <property type="match status" value="7"/>
</dbReference>
<dbReference type="Pfam" id="PF12833">
    <property type="entry name" value="HTH_18"/>
    <property type="match status" value="1"/>
</dbReference>
<dbReference type="SUPFAM" id="SSF52172">
    <property type="entry name" value="CheY-like"/>
    <property type="match status" value="1"/>
</dbReference>
<evidence type="ECO:0000259" key="13">
    <source>
        <dbReference type="PROSITE" id="PS50109"/>
    </source>
</evidence>
<dbReference type="InterPro" id="IPR011006">
    <property type="entry name" value="CheY-like_superfamily"/>
</dbReference>
<dbReference type="InterPro" id="IPR004358">
    <property type="entry name" value="Sig_transdc_His_kin-like_C"/>
</dbReference>
<evidence type="ECO:0000256" key="8">
    <source>
        <dbReference type="PROSITE-ProRule" id="PRU00169"/>
    </source>
</evidence>
<dbReference type="GO" id="GO:0003700">
    <property type="term" value="F:DNA-binding transcription factor activity"/>
    <property type="evidence" value="ECO:0007669"/>
    <property type="project" value="InterPro"/>
</dbReference>
<dbReference type="InterPro" id="IPR011990">
    <property type="entry name" value="TPR-like_helical_dom_sf"/>
</dbReference>
<dbReference type="KEGG" id="rhoz:GXP67_00410"/>
<keyword evidence="5" id="KW-0418">Kinase</keyword>
<dbReference type="InterPro" id="IPR005467">
    <property type="entry name" value="His_kinase_dom"/>
</dbReference>
<keyword evidence="10" id="KW-0812">Transmembrane</keyword>
<dbReference type="Gene3D" id="1.10.287.130">
    <property type="match status" value="1"/>
</dbReference>
<keyword evidence="3 8" id="KW-0597">Phosphoprotein</keyword>
<dbReference type="SMART" id="SM00387">
    <property type="entry name" value="HATPase_c"/>
    <property type="match status" value="1"/>
</dbReference>
<dbReference type="AlphaFoldDB" id="A0A6C0GBQ7"/>
<feature type="repeat" description="TPR" evidence="9">
    <location>
        <begin position="245"/>
        <end position="278"/>
    </location>
</feature>
<dbReference type="SUPFAM" id="SSF48452">
    <property type="entry name" value="TPR-like"/>
    <property type="match status" value="2"/>
</dbReference>
<dbReference type="SMART" id="SM00448">
    <property type="entry name" value="REC"/>
    <property type="match status" value="1"/>
</dbReference>
<dbReference type="Pfam" id="PF00072">
    <property type="entry name" value="Response_reg"/>
    <property type="match status" value="1"/>
</dbReference>
<gene>
    <name evidence="15" type="ORF">GXP67_00410</name>
</gene>
<dbReference type="Pfam" id="PF13424">
    <property type="entry name" value="TPR_12"/>
    <property type="match status" value="2"/>
</dbReference>
<protein>
    <recommendedName>
        <fullName evidence="2">histidine kinase</fullName>
        <ecNumber evidence="2">2.7.13.3</ecNumber>
    </recommendedName>
</protein>
<dbReference type="Proteomes" id="UP000480178">
    <property type="component" value="Chromosome"/>
</dbReference>
<reference evidence="15 16" key="1">
    <citation type="submission" date="2020-01" db="EMBL/GenBank/DDBJ databases">
        <authorList>
            <person name="Kim M.K."/>
        </authorList>
    </citation>
    <scope>NUCLEOTIDE SEQUENCE [LARGE SCALE GENOMIC DNA]</scope>
    <source>
        <strain evidence="15 16">172606-1</strain>
    </source>
</reference>
<keyword evidence="16" id="KW-1185">Reference proteome</keyword>
<evidence type="ECO:0000256" key="1">
    <source>
        <dbReference type="ARBA" id="ARBA00000085"/>
    </source>
</evidence>
<dbReference type="RefSeq" id="WP_162441330.1">
    <property type="nucleotide sequence ID" value="NZ_CP048222.1"/>
</dbReference>
<sequence length="1020" mass="116590">MNRIVVYFFLFLLSQPTFPSHAQQNKIDSLEKQLANMPADTNRVILLNKLTYQYFTWGTDTSKTKSYAQQCLQLAHQLRYNYGIGQAYTALGNYYYSRNQNPEALKQYEMALPFYQRAGRKRGLAVIYSNIASVTEYMGNYTKAMEYYLKSTRIAEELDDKGAIGRNLSAIGLLRLSQKKYEDALRYLFQALSVHKSNQDNIMKAHTLNTIGEVYLQRKQYDKALQYLNQSLLLGDSLGLAQGKIDCYNSLGHVYSCLKQYDQAFNFYQNALVLAEPQGHYQSMSIALEGMAEVYQEKGDLTKAVVYFKRSLELAETNKLAQQKLEAHQGLTAAYAQLKDYYQAYFHQSKLLSLKDSLYNHENDQKIAQLEASYEIDKKQVEIELLHKDQQRALLFRNAILMGLLGTLVIIGLIVNRQRLKNRKNRLLLEKSEEITTKNTQLELQAEVMSKQADELAISNAQLAQQASQLQKFDRVKSNFFTNISHEFRTPLTLIITPLEKLMSDTLNNSQIQKHYQLIDWNARHLLYLINQLLDFSKLEAGSLKVQLIRSDVNQSLKVATYAFASLAESKNIQLHFQSGYQTIHALFAPDILDKILNNLLSNAFKFTPPGGQVKVGINLQHTPDSTTKLGDQITNWNLEITVTDTGIGIPAGQIGHIFNRFFQVDGSQIREQQGTGIGLSLVKELLALQQGSILVKSEVGSGTEFTVYLPLVECNFEINHSTEQSKAESGYILLNQEENTQQELESLPVQTEPNEHYPVMLLIEDNDEVRKFILESFQDEFQVVEASNGTEGLKIARKVIPDIILTDRMMANMDGMEVCRQLKTDERTSHIPVIMLTAKASEESKIEGLETGADDYILKPFRMQELKVRVKNLIEQRKKLRERFTREVKIQPRDIAITSADEAFLNKAIRLIEEHMSDTDFTVETFVQKIALSRVQLHRKLKALTNQSTSEFIRSIRLKRAAVLLEQQYGNIAEVMYEVGFNNKSYFANNFRKMFGVNPSDYHSYITQAGRIDTTEKAE</sequence>
<dbReference type="Pfam" id="PF13374">
    <property type="entry name" value="TPR_10"/>
    <property type="match status" value="1"/>
</dbReference>
<evidence type="ECO:0000256" key="7">
    <source>
        <dbReference type="ARBA" id="ARBA00023163"/>
    </source>
</evidence>
<keyword evidence="11" id="KW-0732">Signal</keyword>
<feature type="repeat" description="TPR" evidence="9">
    <location>
        <begin position="85"/>
        <end position="118"/>
    </location>
</feature>
<dbReference type="PROSITE" id="PS50109">
    <property type="entry name" value="HIS_KIN"/>
    <property type="match status" value="1"/>
</dbReference>
<dbReference type="GO" id="GO:0000155">
    <property type="term" value="F:phosphorelay sensor kinase activity"/>
    <property type="evidence" value="ECO:0007669"/>
    <property type="project" value="InterPro"/>
</dbReference>
<evidence type="ECO:0000256" key="3">
    <source>
        <dbReference type="ARBA" id="ARBA00022553"/>
    </source>
</evidence>
<evidence type="ECO:0000313" key="16">
    <source>
        <dbReference type="Proteomes" id="UP000480178"/>
    </source>
</evidence>
<feature type="chain" id="PRO_5025663844" description="histidine kinase" evidence="11">
    <location>
        <begin position="23"/>
        <end position="1020"/>
    </location>
</feature>
<evidence type="ECO:0000256" key="4">
    <source>
        <dbReference type="ARBA" id="ARBA00022679"/>
    </source>
</evidence>
<evidence type="ECO:0000256" key="6">
    <source>
        <dbReference type="ARBA" id="ARBA00023015"/>
    </source>
</evidence>
<dbReference type="Gene3D" id="1.10.10.60">
    <property type="entry name" value="Homeodomain-like"/>
    <property type="match status" value="1"/>
</dbReference>
<dbReference type="SMART" id="SM00342">
    <property type="entry name" value="HTH_ARAC"/>
    <property type="match status" value="1"/>
</dbReference>
<dbReference type="SUPFAM" id="SSF47384">
    <property type="entry name" value="Homodimeric domain of signal transducing histidine kinase"/>
    <property type="match status" value="1"/>
</dbReference>
<keyword evidence="9" id="KW-0802">TPR repeat</keyword>
<keyword evidence="10" id="KW-1133">Transmembrane helix</keyword>
<feature type="repeat" description="TPR" evidence="9">
    <location>
        <begin position="205"/>
        <end position="238"/>
    </location>
</feature>
<dbReference type="InterPro" id="IPR003594">
    <property type="entry name" value="HATPase_dom"/>
</dbReference>
<evidence type="ECO:0000256" key="9">
    <source>
        <dbReference type="PROSITE-ProRule" id="PRU00339"/>
    </source>
</evidence>
<dbReference type="InterPro" id="IPR009057">
    <property type="entry name" value="Homeodomain-like_sf"/>
</dbReference>
<dbReference type="PROSITE" id="PS50110">
    <property type="entry name" value="RESPONSE_REGULATORY"/>
    <property type="match status" value="1"/>
</dbReference>
<accession>A0A6C0GBQ7</accession>
<dbReference type="Pfam" id="PF13181">
    <property type="entry name" value="TPR_8"/>
    <property type="match status" value="1"/>
</dbReference>
<dbReference type="CDD" id="cd00082">
    <property type="entry name" value="HisKA"/>
    <property type="match status" value="1"/>
</dbReference>
<evidence type="ECO:0000256" key="5">
    <source>
        <dbReference type="ARBA" id="ARBA00022777"/>
    </source>
</evidence>
<dbReference type="InterPro" id="IPR001789">
    <property type="entry name" value="Sig_transdc_resp-reg_receiver"/>
</dbReference>
<dbReference type="Pfam" id="PF02518">
    <property type="entry name" value="HATPase_c"/>
    <property type="match status" value="1"/>
</dbReference>
<dbReference type="Gene3D" id="1.25.40.10">
    <property type="entry name" value="Tetratricopeptide repeat domain"/>
    <property type="match status" value="2"/>
</dbReference>
<feature type="modified residue" description="4-aspartylphosphate" evidence="8">
    <location>
        <position position="808"/>
    </location>
</feature>
<dbReference type="PANTHER" id="PTHR43547:SF2">
    <property type="entry name" value="HYBRID SIGNAL TRANSDUCTION HISTIDINE KINASE C"/>
    <property type="match status" value="1"/>
</dbReference>
<dbReference type="GO" id="GO:0043565">
    <property type="term" value="F:sequence-specific DNA binding"/>
    <property type="evidence" value="ECO:0007669"/>
    <property type="project" value="InterPro"/>
</dbReference>
<dbReference type="CDD" id="cd17574">
    <property type="entry name" value="REC_OmpR"/>
    <property type="match status" value="1"/>
</dbReference>
<keyword evidence="7" id="KW-0804">Transcription</keyword>
<feature type="transmembrane region" description="Helical" evidence="10">
    <location>
        <begin position="394"/>
        <end position="416"/>
    </location>
</feature>
<dbReference type="InterPro" id="IPR019734">
    <property type="entry name" value="TPR_rpt"/>
</dbReference>
<dbReference type="SUPFAM" id="SSF55874">
    <property type="entry name" value="ATPase domain of HSP90 chaperone/DNA topoisomerase II/histidine kinase"/>
    <property type="match status" value="1"/>
</dbReference>
<dbReference type="PANTHER" id="PTHR43547">
    <property type="entry name" value="TWO-COMPONENT HISTIDINE KINASE"/>
    <property type="match status" value="1"/>
</dbReference>
<name>A0A6C0GBQ7_9BACT</name>
<dbReference type="InterPro" id="IPR003661">
    <property type="entry name" value="HisK_dim/P_dom"/>
</dbReference>
<dbReference type="EMBL" id="CP048222">
    <property type="protein sequence ID" value="QHT65242.1"/>
    <property type="molecule type" value="Genomic_DNA"/>
</dbReference>
<dbReference type="PROSITE" id="PS01124">
    <property type="entry name" value="HTH_ARAC_FAMILY_2"/>
    <property type="match status" value="1"/>
</dbReference>
<evidence type="ECO:0000256" key="2">
    <source>
        <dbReference type="ARBA" id="ARBA00012438"/>
    </source>
</evidence>
<evidence type="ECO:0000259" key="12">
    <source>
        <dbReference type="PROSITE" id="PS01124"/>
    </source>
</evidence>
<comment type="catalytic activity">
    <reaction evidence="1">
        <text>ATP + protein L-histidine = ADP + protein N-phospho-L-histidine.</text>
        <dbReference type="EC" id="2.7.13.3"/>
    </reaction>
</comment>
<keyword evidence="6" id="KW-0805">Transcription regulation</keyword>
<evidence type="ECO:0000256" key="10">
    <source>
        <dbReference type="SAM" id="Phobius"/>
    </source>
</evidence>
<proteinExistence type="predicted"/>
<feature type="domain" description="Histidine kinase" evidence="13">
    <location>
        <begin position="483"/>
        <end position="714"/>
    </location>
</feature>
<dbReference type="Pfam" id="PF00512">
    <property type="entry name" value="HisKA"/>
    <property type="match status" value="1"/>
</dbReference>
<feature type="signal peptide" evidence="11">
    <location>
        <begin position="1"/>
        <end position="22"/>
    </location>
</feature>
<dbReference type="SUPFAM" id="SSF46689">
    <property type="entry name" value="Homeodomain-like"/>
    <property type="match status" value="1"/>
</dbReference>
<dbReference type="InterPro" id="IPR018060">
    <property type="entry name" value="HTH_AraC"/>
</dbReference>
<dbReference type="FunFam" id="1.10.287.130:FF:000045">
    <property type="entry name" value="Two-component system sensor histidine kinase/response regulator"/>
    <property type="match status" value="1"/>
</dbReference>
<evidence type="ECO:0000313" key="15">
    <source>
        <dbReference type="EMBL" id="QHT65242.1"/>
    </source>
</evidence>
<dbReference type="InterPro" id="IPR036097">
    <property type="entry name" value="HisK_dim/P_sf"/>
</dbReference>
<dbReference type="SMART" id="SM00388">
    <property type="entry name" value="HisKA"/>
    <property type="match status" value="1"/>
</dbReference>
<dbReference type="PRINTS" id="PR00344">
    <property type="entry name" value="BCTRLSENSOR"/>
</dbReference>